<evidence type="ECO:0000313" key="2">
    <source>
        <dbReference type="Proteomes" id="UP000019374"/>
    </source>
</evidence>
<dbReference type="EMBL" id="KE652634">
    <property type="protein sequence ID" value="EQL00982.1"/>
    <property type="molecule type" value="Genomic_DNA"/>
</dbReference>
<evidence type="ECO:0000313" key="1">
    <source>
        <dbReference type="EMBL" id="EQL00982.1"/>
    </source>
</evidence>
<dbReference type="HOGENOM" id="CLU_077468_1_0_1"/>
<protein>
    <submittedName>
        <fullName evidence="1">Uncharacterized protein</fullName>
    </submittedName>
</protein>
<dbReference type="InterPro" id="IPR038883">
    <property type="entry name" value="AN11006-like"/>
</dbReference>
<organism evidence="1 2">
    <name type="scientific">Ophiocordyceps sinensis (strain Co18 / CGMCC 3.14243)</name>
    <name type="common">Yarsagumba caterpillar fungus</name>
    <name type="synonym">Hirsutella sinensis</name>
    <dbReference type="NCBI Taxonomy" id="911162"/>
    <lineage>
        <taxon>Eukaryota</taxon>
        <taxon>Fungi</taxon>
        <taxon>Dikarya</taxon>
        <taxon>Ascomycota</taxon>
        <taxon>Pezizomycotina</taxon>
        <taxon>Sordariomycetes</taxon>
        <taxon>Hypocreomycetidae</taxon>
        <taxon>Hypocreales</taxon>
        <taxon>Ophiocordycipitaceae</taxon>
        <taxon>Ophiocordyceps</taxon>
    </lineage>
</organism>
<dbReference type="OrthoDB" id="62952at2759"/>
<dbReference type="Proteomes" id="UP000019374">
    <property type="component" value="Unassembled WGS sequence"/>
</dbReference>
<dbReference type="PANTHER" id="PTHR42085:SF1">
    <property type="entry name" value="F-BOX DOMAIN-CONTAINING PROTEIN"/>
    <property type="match status" value="1"/>
</dbReference>
<sequence length="222" mass="24261">MASPANSLLGLPRAVRTEIYQRVLAVGHPLYLFQDTGSRRVDVFAPDRPAQWLALLLTNRQVSVEARAVLYGCNHFILVDTTRHQARLLRSFLDCIGAVNAGHVSHMSLNFPDVDNAEGQPMLAEDDLGSLKLLQARCGNLATLENMVQTHRPTSLAKASDDSDSGFIHGALSQIDAQFQGHSFAEQSRRQLRPRTRVSCGDQVDATPGVGDRIDCPVLAHA</sequence>
<gene>
    <name evidence="1" type="ORF">OCS_03310</name>
</gene>
<accession>T5AGU2</accession>
<reference evidence="1 2" key="1">
    <citation type="journal article" date="2013" name="Chin. Sci. Bull.">
        <title>Genome survey uncovers the secrets of sex and lifestyle in caterpillar fungus.</title>
        <authorList>
            <person name="Hu X."/>
            <person name="Zhang Y."/>
            <person name="Xiao G."/>
            <person name="Zheng P."/>
            <person name="Xia Y."/>
            <person name="Zhang X."/>
            <person name="St Leger R.J."/>
            <person name="Liu X."/>
            <person name="Wang C."/>
        </authorList>
    </citation>
    <scope>NUCLEOTIDE SEQUENCE [LARGE SCALE GENOMIC DNA]</scope>
    <source>
        <strain evidence="2">Co18 / CGMCC 3.14243</strain>
        <tissue evidence="1">Fruit-body</tissue>
    </source>
</reference>
<dbReference type="AlphaFoldDB" id="T5AGU2"/>
<name>T5AGU2_OPHSC</name>
<proteinExistence type="predicted"/>
<dbReference type="PANTHER" id="PTHR42085">
    <property type="entry name" value="F-BOX DOMAIN-CONTAINING PROTEIN"/>
    <property type="match status" value="1"/>
</dbReference>
<dbReference type="eggNOG" id="ENOG502SQKC">
    <property type="taxonomic scope" value="Eukaryota"/>
</dbReference>